<accession>A0A4C1UKY5</accession>
<dbReference type="AlphaFoldDB" id="A0A4C1UKY5"/>
<reference evidence="2 3" key="1">
    <citation type="journal article" date="2019" name="Commun. Biol.">
        <title>The bagworm genome reveals a unique fibroin gene that provides high tensile strength.</title>
        <authorList>
            <person name="Kono N."/>
            <person name="Nakamura H."/>
            <person name="Ohtoshi R."/>
            <person name="Tomita M."/>
            <person name="Numata K."/>
            <person name="Arakawa K."/>
        </authorList>
    </citation>
    <scope>NUCLEOTIDE SEQUENCE [LARGE SCALE GENOMIC DNA]</scope>
</reference>
<dbReference type="Proteomes" id="UP000299102">
    <property type="component" value="Unassembled WGS sequence"/>
</dbReference>
<evidence type="ECO:0000256" key="1">
    <source>
        <dbReference type="SAM" id="MobiDB-lite"/>
    </source>
</evidence>
<feature type="region of interest" description="Disordered" evidence="1">
    <location>
        <begin position="81"/>
        <end position="107"/>
    </location>
</feature>
<gene>
    <name evidence="2" type="ORF">EVAR_16789_1</name>
</gene>
<name>A0A4C1UKY5_EUMVA</name>
<protein>
    <submittedName>
        <fullName evidence="2">Uncharacterized protein</fullName>
    </submittedName>
</protein>
<sequence length="125" mass="15096">MERSMVWCKWQDRVRNYDLTKKTKLLDILSQIDRQKWRCTSHMMRDTRGKWSKAVTEWYPRDENTALPFYYQQSPLNTRLTKKRHVSREPIRSHPPYAHAARTTTKLANKAVVHPLKTTNYPPRR</sequence>
<evidence type="ECO:0000313" key="3">
    <source>
        <dbReference type="Proteomes" id="UP000299102"/>
    </source>
</evidence>
<evidence type="ECO:0000313" key="2">
    <source>
        <dbReference type="EMBL" id="GBP27118.1"/>
    </source>
</evidence>
<dbReference type="EMBL" id="BGZK01000189">
    <property type="protein sequence ID" value="GBP27118.1"/>
    <property type="molecule type" value="Genomic_DNA"/>
</dbReference>
<keyword evidence="3" id="KW-1185">Reference proteome</keyword>
<comment type="caution">
    <text evidence="2">The sequence shown here is derived from an EMBL/GenBank/DDBJ whole genome shotgun (WGS) entry which is preliminary data.</text>
</comment>
<organism evidence="2 3">
    <name type="scientific">Eumeta variegata</name>
    <name type="common">Bagworm moth</name>
    <name type="synonym">Eumeta japonica</name>
    <dbReference type="NCBI Taxonomy" id="151549"/>
    <lineage>
        <taxon>Eukaryota</taxon>
        <taxon>Metazoa</taxon>
        <taxon>Ecdysozoa</taxon>
        <taxon>Arthropoda</taxon>
        <taxon>Hexapoda</taxon>
        <taxon>Insecta</taxon>
        <taxon>Pterygota</taxon>
        <taxon>Neoptera</taxon>
        <taxon>Endopterygota</taxon>
        <taxon>Lepidoptera</taxon>
        <taxon>Glossata</taxon>
        <taxon>Ditrysia</taxon>
        <taxon>Tineoidea</taxon>
        <taxon>Psychidae</taxon>
        <taxon>Oiketicinae</taxon>
        <taxon>Eumeta</taxon>
    </lineage>
</organism>
<proteinExistence type="predicted"/>